<sequence>MTVVPLPDVEARTQRLLVGLAVLLPWAVVAVLWFTSPENRPFTVVAPLLTVLVLVIAWRRRWLEGSVLVERRLGLFTRRIDLASARSVDVTGNRGGSAVLRVKPAAGGRGVTLPLQVHTAYVNGARPPEQLEALAAAVAGAPATGAGAAARLLREQATFLRAGGTLEHAPLAKLTGSLSALVGGAGAAGGAGSLLD</sequence>
<name>A0ABX0GYY0_9ACTN</name>
<evidence type="ECO:0000313" key="3">
    <source>
        <dbReference type="Proteomes" id="UP000800981"/>
    </source>
</evidence>
<keyword evidence="3" id="KW-1185">Reference proteome</keyword>
<accession>A0ABX0GYY0</accession>
<organism evidence="2 3">
    <name type="scientific">Motilibacter deserti</name>
    <dbReference type="NCBI Taxonomy" id="2714956"/>
    <lineage>
        <taxon>Bacteria</taxon>
        <taxon>Bacillati</taxon>
        <taxon>Actinomycetota</taxon>
        <taxon>Actinomycetes</taxon>
        <taxon>Motilibacterales</taxon>
        <taxon>Motilibacteraceae</taxon>
        <taxon>Motilibacter</taxon>
    </lineage>
</organism>
<feature type="transmembrane region" description="Helical" evidence="1">
    <location>
        <begin position="16"/>
        <end position="35"/>
    </location>
</feature>
<keyword evidence="1" id="KW-0812">Transmembrane</keyword>
<feature type="transmembrane region" description="Helical" evidence="1">
    <location>
        <begin position="41"/>
        <end position="58"/>
    </location>
</feature>
<proteinExistence type="predicted"/>
<gene>
    <name evidence="2" type="ORF">G9H71_13530</name>
</gene>
<dbReference type="EMBL" id="JAANNP010000011">
    <property type="protein sequence ID" value="NHC14804.1"/>
    <property type="molecule type" value="Genomic_DNA"/>
</dbReference>
<protein>
    <recommendedName>
        <fullName evidence="4">PH (Pleckstrin Homology) domain-containing protein</fullName>
    </recommendedName>
</protein>
<keyword evidence="1" id="KW-0472">Membrane</keyword>
<evidence type="ECO:0000256" key="1">
    <source>
        <dbReference type="SAM" id="Phobius"/>
    </source>
</evidence>
<comment type="caution">
    <text evidence="2">The sequence shown here is derived from an EMBL/GenBank/DDBJ whole genome shotgun (WGS) entry which is preliminary data.</text>
</comment>
<dbReference type="Proteomes" id="UP000800981">
    <property type="component" value="Unassembled WGS sequence"/>
</dbReference>
<evidence type="ECO:0008006" key="4">
    <source>
        <dbReference type="Google" id="ProtNLM"/>
    </source>
</evidence>
<evidence type="ECO:0000313" key="2">
    <source>
        <dbReference type="EMBL" id="NHC14804.1"/>
    </source>
</evidence>
<reference evidence="2 3" key="1">
    <citation type="submission" date="2020-03" db="EMBL/GenBank/DDBJ databases">
        <title>Two novel Motilibacter sp.</title>
        <authorList>
            <person name="Liu S."/>
        </authorList>
    </citation>
    <scope>NUCLEOTIDE SEQUENCE [LARGE SCALE GENOMIC DNA]</scope>
    <source>
        <strain evidence="2 3">E257</strain>
    </source>
</reference>
<dbReference type="RefSeq" id="WP_166282693.1">
    <property type="nucleotide sequence ID" value="NZ_JAANNP010000011.1"/>
</dbReference>
<keyword evidence="1" id="KW-1133">Transmembrane helix</keyword>